<dbReference type="RefSeq" id="WP_055422485.1">
    <property type="nucleotide sequence ID" value="NZ_CYHH01000001.1"/>
</dbReference>
<evidence type="ECO:0000313" key="6">
    <source>
        <dbReference type="Proteomes" id="UP000182108"/>
    </source>
</evidence>
<dbReference type="PANTHER" id="PTHR43356:SF2">
    <property type="entry name" value="PHOSPHATE ACETYLTRANSFERASE"/>
    <property type="match status" value="1"/>
</dbReference>
<dbReference type="Gene3D" id="3.10.129.10">
    <property type="entry name" value="Hotdog Thioesterase"/>
    <property type="match status" value="1"/>
</dbReference>
<evidence type="ECO:0000313" key="5">
    <source>
        <dbReference type="EMBL" id="CUB04830.1"/>
    </source>
</evidence>
<evidence type="ECO:0000259" key="4">
    <source>
        <dbReference type="Pfam" id="PF01575"/>
    </source>
</evidence>
<dbReference type="Gene3D" id="3.40.718.10">
    <property type="entry name" value="Isopropylmalate Dehydrogenase"/>
    <property type="match status" value="1"/>
</dbReference>
<dbReference type="GO" id="GO:0016746">
    <property type="term" value="F:acyltransferase activity"/>
    <property type="evidence" value="ECO:0007669"/>
    <property type="project" value="UniProtKB-KW"/>
</dbReference>
<evidence type="ECO:0000256" key="2">
    <source>
        <dbReference type="ARBA" id="ARBA00023315"/>
    </source>
</evidence>
<keyword evidence="6" id="KW-1185">Reference proteome</keyword>
<dbReference type="InterPro" id="IPR029069">
    <property type="entry name" value="HotDog_dom_sf"/>
</dbReference>
<gene>
    <name evidence="5" type="ORF">Ga0061068_10191</name>
</gene>
<name>A0A0K6INY8_9PROT</name>
<sequence length="471" mass="49916">MTTLASETIENHPFDEIQIGQTAQLTRTLRPQDIPLFAAISGDVNPTHLDPEFAKQGPTHEVVGHSMWGGALFSAILGNQLPGPGTVYVRQDLRFHRPIAVGDTLTASVTVKEKNPQNHHVVFECLAVNQDGLKVIDGIAEVIAPTEKIRCAKLHLPEISVTDKELRYRQIMSRVKGLEPITVAVAHPCDEPSLGGALEAMQAGIIRPILVGPKAKILAAAQALGADLSGLQIIDTPHSHASAEVAVQLCREGKAEALMKGSLHTDELMSAVVDKEKGLRTARRISHVFLADVPTYPRPLMITDAAVNIEPTLEEKVDIVQNAIDLAHALGIAEPKVAILSAVETVTSKIRSTIDAAALCKMADRGQIKGGLLDGPLAFDNAVSQVAARIKGIRSAVAGNADILVVPDLEAGNMVAKQLEYLANALMAGIVLGAKVPIVLTSRADTPETRAASCAVAQVLAHAKRTTGLPS</sequence>
<dbReference type="NCBIfam" id="NF006045">
    <property type="entry name" value="PRK08190.1"/>
    <property type="match status" value="1"/>
</dbReference>
<accession>A0A0K6INY8</accession>
<dbReference type="Pfam" id="PF01515">
    <property type="entry name" value="PTA_PTB"/>
    <property type="match status" value="1"/>
</dbReference>
<keyword evidence="2" id="KW-0012">Acyltransferase</keyword>
<organism evidence="5 6">
    <name type="scientific">Tepidiphilus thermophilus</name>
    <dbReference type="NCBI Taxonomy" id="876478"/>
    <lineage>
        <taxon>Bacteria</taxon>
        <taxon>Pseudomonadati</taxon>
        <taxon>Pseudomonadota</taxon>
        <taxon>Hydrogenophilia</taxon>
        <taxon>Hydrogenophilales</taxon>
        <taxon>Hydrogenophilaceae</taxon>
        <taxon>Tepidiphilus</taxon>
    </lineage>
</organism>
<dbReference type="Proteomes" id="UP000182108">
    <property type="component" value="Unassembled WGS sequence"/>
</dbReference>
<dbReference type="SUPFAM" id="SSF53659">
    <property type="entry name" value="Isocitrate/Isopropylmalate dehydrogenase-like"/>
    <property type="match status" value="1"/>
</dbReference>
<dbReference type="Pfam" id="PF01575">
    <property type="entry name" value="MaoC_dehydratas"/>
    <property type="match status" value="1"/>
</dbReference>
<dbReference type="OrthoDB" id="9774179at2"/>
<dbReference type="CDD" id="cd03449">
    <property type="entry name" value="R_hydratase"/>
    <property type="match status" value="1"/>
</dbReference>
<feature type="domain" description="Phosphate acetyl/butaryl transferase" evidence="3">
    <location>
        <begin position="244"/>
        <end position="454"/>
    </location>
</feature>
<dbReference type="InterPro" id="IPR050500">
    <property type="entry name" value="Phos_Acetyltrans/Butyryltrans"/>
</dbReference>
<dbReference type="InterPro" id="IPR002505">
    <property type="entry name" value="PTA_PTB"/>
</dbReference>
<dbReference type="EMBL" id="CYHH01000001">
    <property type="protein sequence ID" value="CUB04830.1"/>
    <property type="molecule type" value="Genomic_DNA"/>
</dbReference>
<dbReference type="PANTHER" id="PTHR43356">
    <property type="entry name" value="PHOSPHATE ACETYLTRANSFERASE"/>
    <property type="match status" value="1"/>
</dbReference>
<evidence type="ECO:0000256" key="1">
    <source>
        <dbReference type="ARBA" id="ARBA00022679"/>
    </source>
</evidence>
<dbReference type="InterPro" id="IPR002539">
    <property type="entry name" value="MaoC-like_dom"/>
</dbReference>
<evidence type="ECO:0000259" key="3">
    <source>
        <dbReference type="Pfam" id="PF01515"/>
    </source>
</evidence>
<keyword evidence="1" id="KW-0808">Transferase</keyword>
<dbReference type="SUPFAM" id="SSF54637">
    <property type="entry name" value="Thioesterase/thiol ester dehydrase-isomerase"/>
    <property type="match status" value="1"/>
</dbReference>
<proteinExistence type="predicted"/>
<protein>
    <submittedName>
        <fullName evidence="5">Phosphotransacetylase</fullName>
    </submittedName>
</protein>
<dbReference type="NCBIfam" id="NF008852">
    <property type="entry name" value="PRK11890.1"/>
    <property type="match status" value="1"/>
</dbReference>
<dbReference type="AlphaFoldDB" id="A0A0K6INY8"/>
<feature type="domain" description="MaoC-like" evidence="4">
    <location>
        <begin position="23"/>
        <end position="118"/>
    </location>
</feature>
<reference evidence="6" key="1">
    <citation type="submission" date="2015-08" db="EMBL/GenBank/DDBJ databases">
        <authorList>
            <person name="Babu N.S."/>
            <person name="Beckwith C.J."/>
            <person name="Beseler K.G."/>
            <person name="Brison A."/>
            <person name="Carone J.V."/>
            <person name="Caskin T.P."/>
            <person name="Diamond M."/>
            <person name="Durham M.E."/>
            <person name="Foxe J.M."/>
            <person name="Go M."/>
            <person name="Henderson B.A."/>
            <person name="Jones I.B."/>
            <person name="McGettigan J.A."/>
            <person name="Micheletti S.J."/>
            <person name="Nasrallah M.E."/>
            <person name="Ortiz D."/>
            <person name="Piller C.R."/>
            <person name="Privatt S.R."/>
            <person name="Schneider S.L."/>
            <person name="Sharp S."/>
            <person name="Smith T.C."/>
            <person name="Stanton J.D."/>
            <person name="Ullery H.E."/>
            <person name="Wilson R.J."/>
            <person name="Serrano M.G."/>
            <person name="Buck G."/>
            <person name="Lee V."/>
            <person name="Wang Y."/>
            <person name="Carvalho R."/>
            <person name="Voegtly L."/>
            <person name="Shi R."/>
            <person name="Duckworth R."/>
            <person name="Johnson A."/>
            <person name="Loviza R."/>
            <person name="Walstead R."/>
            <person name="Shah Z."/>
            <person name="Kiflezghi M."/>
            <person name="Wade K."/>
            <person name="Ball S.L."/>
            <person name="Bradley K.W."/>
            <person name="Asai D.J."/>
            <person name="Bowman C.A."/>
            <person name="Russell D.A."/>
            <person name="Pope W.H."/>
            <person name="Jacobs-Sera D."/>
            <person name="Hendrix R.W."/>
            <person name="Hatfull G.F."/>
        </authorList>
    </citation>
    <scope>NUCLEOTIDE SEQUENCE [LARGE SCALE GENOMIC DNA]</scope>
    <source>
        <strain evidence="6">JCM 19170</strain>
    </source>
</reference>